<protein>
    <recommendedName>
        <fullName evidence="2 5">Methionyl-tRNA formyltransferase</fullName>
        <ecNumber evidence="2 5">2.1.2.9</ecNumber>
    </recommendedName>
</protein>
<dbReference type="InterPro" id="IPR005793">
    <property type="entry name" value="Formyl_trans_C"/>
</dbReference>
<dbReference type="PANTHER" id="PTHR11138">
    <property type="entry name" value="METHIONYL-TRNA FORMYLTRANSFERASE"/>
    <property type="match status" value="1"/>
</dbReference>
<dbReference type="PANTHER" id="PTHR11138:SF5">
    <property type="entry name" value="METHIONYL-TRNA FORMYLTRANSFERASE, MITOCHONDRIAL"/>
    <property type="match status" value="1"/>
</dbReference>
<dbReference type="Proteomes" id="UP000886865">
    <property type="component" value="Unassembled WGS sequence"/>
</dbReference>
<evidence type="ECO:0000256" key="4">
    <source>
        <dbReference type="ARBA" id="ARBA00022917"/>
    </source>
</evidence>
<dbReference type="InterPro" id="IPR041711">
    <property type="entry name" value="Met-tRNA-FMT_N"/>
</dbReference>
<dbReference type="InterPro" id="IPR005794">
    <property type="entry name" value="Fmt"/>
</dbReference>
<evidence type="ECO:0000313" key="9">
    <source>
        <dbReference type="Proteomes" id="UP000886865"/>
    </source>
</evidence>
<dbReference type="CDD" id="cd08646">
    <property type="entry name" value="FMT_core_Met-tRNA-FMT_N"/>
    <property type="match status" value="1"/>
</dbReference>
<dbReference type="EMBL" id="DVJQ01000050">
    <property type="protein sequence ID" value="HIS74589.1"/>
    <property type="molecule type" value="Genomic_DNA"/>
</dbReference>
<proteinExistence type="inferred from homology"/>
<dbReference type="AlphaFoldDB" id="A0A9D1JXL2"/>
<feature type="domain" description="Formyl transferase C-terminal" evidence="7">
    <location>
        <begin position="205"/>
        <end position="300"/>
    </location>
</feature>
<comment type="caution">
    <text evidence="8">The sequence shown here is derived from an EMBL/GenBank/DDBJ whole genome shotgun (WGS) entry which is preliminary data.</text>
</comment>
<evidence type="ECO:0000259" key="6">
    <source>
        <dbReference type="Pfam" id="PF00551"/>
    </source>
</evidence>
<dbReference type="CDD" id="cd08704">
    <property type="entry name" value="Met_tRNA_FMT_C"/>
    <property type="match status" value="1"/>
</dbReference>
<dbReference type="Pfam" id="PF00551">
    <property type="entry name" value="Formyl_trans_N"/>
    <property type="match status" value="1"/>
</dbReference>
<dbReference type="InterPro" id="IPR002376">
    <property type="entry name" value="Formyl_transf_N"/>
</dbReference>
<gene>
    <name evidence="5" type="primary">fmt</name>
    <name evidence="8" type="ORF">IAA86_06180</name>
</gene>
<evidence type="ECO:0000259" key="7">
    <source>
        <dbReference type="Pfam" id="PF02911"/>
    </source>
</evidence>
<dbReference type="SUPFAM" id="SSF53328">
    <property type="entry name" value="Formyltransferase"/>
    <property type="match status" value="1"/>
</dbReference>
<dbReference type="HAMAP" id="MF_00182">
    <property type="entry name" value="Formyl_trans"/>
    <property type="match status" value="1"/>
</dbReference>
<evidence type="ECO:0000256" key="3">
    <source>
        <dbReference type="ARBA" id="ARBA00022679"/>
    </source>
</evidence>
<comment type="similarity">
    <text evidence="1 5">Belongs to the Fmt family.</text>
</comment>
<comment type="catalytic activity">
    <reaction evidence="5">
        <text>L-methionyl-tRNA(fMet) + (6R)-10-formyltetrahydrofolate = N-formyl-L-methionyl-tRNA(fMet) + (6S)-5,6,7,8-tetrahydrofolate + H(+)</text>
        <dbReference type="Rhea" id="RHEA:24380"/>
        <dbReference type="Rhea" id="RHEA-COMP:9952"/>
        <dbReference type="Rhea" id="RHEA-COMP:9953"/>
        <dbReference type="ChEBI" id="CHEBI:15378"/>
        <dbReference type="ChEBI" id="CHEBI:57453"/>
        <dbReference type="ChEBI" id="CHEBI:78530"/>
        <dbReference type="ChEBI" id="CHEBI:78844"/>
        <dbReference type="ChEBI" id="CHEBI:195366"/>
        <dbReference type="EC" id="2.1.2.9"/>
    </reaction>
</comment>
<keyword evidence="3 5" id="KW-0808">Transferase</keyword>
<dbReference type="InterPro" id="IPR011034">
    <property type="entry name" value="Formyl_transferase-like_C_sf"/>
</dbReference>
<dbReference type="EC" id="2.1.2.9" evidence="2 5"/>
<evidence type="ECO:0000313" key="8">
    <source>
        <dbReference type="EMBL" id="HIS74589.1"/>
    </source>
</evidence>
<feature type="domain" description="Formyl transferase N-terminal" evidence="6">
    <location>
        <begin position="1"/>
        <end position="178"/>
    </location>
</feature>
<dbReference type="InterPro" id="IPR036477">
    <property type="entry name" value="Formyl_transf_N_sf"/>
</dbReference>
<name>A0A9D1JXL2_9BACT</name>
<evidence type="ECO:0000256" key="1">
    <source>
        <dbReference type="ARBA" id="ARBA00010699"/>
    </source>
</evidence>
<reference evidence="8" key="1">
    <citation type="submission" date="2020-10" db="EMBL/GenBank/DDBJ databases">
        <authorList>
            <person name="Gilroy R."/>
        </authorList>
    </citation>
    <scope>NUCLEOTIDE SEQUENCE</scope>
    <source>
        <strain evidence="8">CHK152-2871</strain>
    </source>
</reference>
<dbReference type="SUPFAM" id="SSF50486">
    <property type="entry name" value="FMT C-terminal domain-like"/>
    <property type="match status" value="1"/>
</dbReference>
<keyword evidence="4 5" id="KW-0648">Protein biosynthesis</keyword>
<reference evidence="8" key="2">
    <citation type="journal article" date="2021" name="PeerJ">
        <title>Extensive microbial diversity within the chicken gut microbiome revealed by metagenomics and culture.</title>
        <authorList>
            <person name="Gilroy R."/>
            <person name="Ravi A."/>
            <person name="Getino M."/>
            <person name="Pursley I."/>
            <person name="Horton D.L."/>
            <person name="Alikhan N.F."/>
            <person name="Baker D."/>
            <person name="Gharbi K."/>
            <person name="Hall N."/>
            <person name="Watson M."/>
            <person name="Adriaenssens E.M."/>
            <person name="Foster-Nyarko E."/>
            <person name="Jarju S."/>
            <person name="Secka A."/>
            <person name="Antonio M."/>
            <person name="Oren A."/>
            <person name="Chaudhuri R.R."/>
            <person name="La Ragione R."/>
            <person name="Hildebrand F."/>
            <person name="Pallen M.J."/>
        </authorList>
    </citation>
    <scope>NUCLEOTIDE SEQUENCE</scope>
    <source>
        <strain evidence="8">CHK152-2871</strain>
    </source>
</reference>
<organism evidence="8 9">
    <name type="scientific">Candidatus Galligastranaerophilus intestinavium</name>
    <dbReference type="NCBI Taxonomy" id="2840836"/>
    <lineage>
        <taxon>Bacteria</taxon>
        <taxon>Candidatus Galligastranaerophilus</taxon>
    </lineage>
</organism>
<comment type="function">
    <text evidence="5">Attaches a formyl group to the free amino group of methionyl-tRNA(fMet). The formyl group appears to play a dual role in the initiator identity of N-formylmethionyl-tRNA by promoting its recognition by IF2 and preventing the misappropriation of this tRNA by the elongation apparatus.</text>
</comment>
<dbReference type="Gene3D" id="3.40.50.12230">
    <property type="match status" value="1"/>
</dbReference>
<dbReference type="InterPro" id="IPR044135">
    <property type="entry name" value="Met-tRNA-FMT_C"/>
</dbReference>
<feature type="binding site" evidence="5">
    <location>
        <begin position="111"/>
        <end position="114"/>
    </location>
    <ligand>
        <name>(6S)-5,6,7,8-tetrahydrofolate</name>
        <dbReference type="ChEBI" id="CHEBI:57453"/>
    </ligand>
</feature>
<dbReference type="Pfam" id="PF02911">
    <property type="entry name" value="Formyl_trans_C"/>
    <property type="match status" value="1"/>
</dbReference>
<sequence>MKIAFFATPDIALESFKYFIDSNDYEVCALVTQPPKPSCRGKKIIQSKIKTMALENGIEVFEPHKISKEPDIIEKLKSFECDFFVTFAFGQILSQEVIDIPKFATINLHASLLPCYRGANPICEAILNGDKITGITTMKTTLELDAGDICLQEEINLDDDITTPELMKKISSLSPALLDKTLKGLYEGTLKTKPQDCTKATFTKKITKDEKNIDWNNDAKKIHDKIRAMNTINTCHTNFGGKIIKILKTKVVDSDKNARCGEVICVNKEGVCVCCANKAILLLSVKPEGKGEMSAYNWSLGAKIKAGDILGQC</sequence>
<dbReference type="NCBIfam" id="TIGR00460">
    <property type="entry name" value="fmt"/>
    <property type="match status" value="1"/>
</dbReference>
<evidence type="ECO:0000256" key="5">
    <source>
        <dbReference type="HAMAP-Rule" id="MF_00182"/>
    </source>
</evidence>
<dbReference type="GO" id="GO:0004479">
    <property type="term" value="F:methionyl-tRNA formyltransferase activity"/>
    <property type="evidence" value="ECO:0007669"/>
    <property type="project" value="UniProtKB-UniRule"/>
</dbReference>
<dbReference type="GO" id="GO:0005829">
    <property type="term" value="C:cytosol"/>
    <property type="evidence" value="ECO:0007669"/>
    <property type="project" value="TreeGrafter"/>
</dbReference>
<evidence type="ECO:0000256" key="2">
    <source>
        <dbReference type="ARBA" id="ARBA00012261"/>
    </source>
</evidence>
<accession>A0A9D1JXL2</accession>